<dbReference type="EMBL" id="JBHUMD010000026">
    <property type="protein sequence ID" value="MFD2602757.1"/>
    <property type="molecule type" value="Genomic_DNA"/>
</dbReference>
<dbReference type="InterPro" id="IPR004358">
    <property type="entry name" value="Sig_transdc_His_kin-like_C"/>
</dbReference>
<dbReference type="SUPFAM" id="SSF55785">
    <property type="entry name" value="PYP-like sensor domain (PAS domain)"/>
    <property type="match status" value="1"/>
</dbReference>
<keyword evidence="4" id="KW-0808">Transferase</keyword>
<comment type="caution">
    <text evidence="8">The sequence shown here is derived from an EMBL/GenBank/DDBJ whole genome shotgun (WGS) entry which is preliminary data.</text>
</comment>
<dbReference type="InterPro" id="IPR003661">
    <property type="entry name" value="HisK_dim/P_dom"/>
</dbReference>
<dbReference type="InterPro" id="IPR003594">
    <property type="entry name" value="HATPase_dom"/>
</dbReference>
<dbReference type="PROSITE" id="PS50112">
    <property type="entry name" value="PAS"/>
    <property type="match status" value="1"/>
</dbReference>
<evidence type="ECO:0000256" key="4">
    <source>
        <dbReference type="ARBA" id="ARBA00022679"/>
    </source>
</evidence>
<evidence type="ECO:0000256" key="3">
    <source>
        <dbReference type="ARBA" id="ARBA00022553"/>
    </source>
</evidence>
<name>A0ABW5NUG6_9FLAO</name>
<protein>
    <recommendedName>
        <fullName evidence="2">histidine kinase</fullName>
        <ecNumber evidence="2">2.7.13.3</ecNumber>
    </recommendedName>
</protein>
<accession>A0ABW5NUG6</accession>
<dbReference type="InterPro" id="IPR005467">
    <property type="entry name" value="His_kinase_dom"/>
</dbReference>
<dbReference type="Pfam" id="PF00989">
    <property type="entry name" value="PAS"/>
    <property type="match status" value="1"/>
</dbReference>
<dbReference type="RefSeq" id="WP_379821192.1">
    <property type="nucleotide sequence ID" value="NZ_JBHUMD010000026.1"/>
</dbReference>
<dbReference type="Pfam" id="PF00512">
    <property type="entry name" value="HisKA"/>
    <property type="match status" value="1"/>
</dbReference>
<comment type="catalytic activity">
    <reaction evidence="1">
        <text>ATP + protein L-histidine = ADP + protein N-phospho-L-histidine.</text>
        <dbReference type="EC" id="2.7.13.3"/>
    </reaction>
</comment>
<evidence type="ECO:0000259" key="7">
    <source>
        <dbReference type="PROSITE" id="PS50112"/>
    </source>
</evidence>
<evidence type="ECO:0000256" key="1">
    <source>
        <dbReference type="ARBA" id="ARBA00000085"/>
    </source>
</evidence>
<evidence type="ECO:0000256" key="2">
    <source>
        <dbReference type="ARBA" id="ARBA00012438"/>
    </source>
</evidence>
<dbReference type="CDD" id="cd00075">
    <property type="entry name" value="HATPase"/>
    <property type="match status" value="1"/>
</dbReference>
<dbReference type="PRINTS" id="PR00344">
    <property type="entry name" value="BCTRLSENSOR"/>
</dbReference>
<dbReference type="SUPFAM" id="SSF55874">
    <property type="entry name" value="ATPase domain of HSP90 chaperone/DNA topoisomerase II/histidine kinase"/>
    <property type="match status" value="1"/>
</dbReference>
<organism evidence="8 9">
    <name type="scientific">Flavobacterium suzhouense</name>
    <dbReference type="NCBI Taxonomy" id="1529638"/>
    <lineage>
        <taxon>Bacteria</taxon>
        <taxon>Pseudomonadati</taxon>
        <taxon>Bacteroidota</taxon>
        <taxon>Flavobacteriia</taxon>
        <taxon>Flavobacteriales</taxon>
        <taxon>Flavobacteriaceae</taxon>
        <taxon>Flavobacterium</taxon>
    </lineage>
</organism>
<dbReference type="SMART" id="SM00388">
    <property type="entry name" value="HisKA"/>
    <property type="match status" value="1"/>
</dbReference>
<proteinExistence type="predicted"/>
<keyword evidence="3" id="KW-0597">Phosphoprotein</keyword>
<dbReference type="EC" id="2.7.13.3" evidence="2"/>
<dbReference type="GO" id="GO:0005524">
    <property type="term" value="F:ATP binding"/>
    <property type="evidence" value="ECO:0007669"/>
    <property type="project" value="UniProtKB-KW"/>
</dbReference>
<dbReference type="NCBIfam" id="TIGR00229">
    <property type="entry name" value="sensory_box"/>
    <property type="match status" value="1"/>
</dbReference>
<evidence type="ECO:0000256" key="5">
    <source>
        <dbReference type="ARBA" id="ARBA00022777"/>
    </source>
</evidence>
<keyword evidence="8" id="KW-0547">Nucleotide-binding</keyword>
<gene>
    <name evidence="8" type="ORF">ACFSR3_11870</name>
</gene>
<dbReference type="Gene3D" id="1.10.287.130">
    <property type="match status" value="1"/>
</dbReference>
<dbReference type="CDD" id="cd00082">
    <property type="entry name" value="HisKA"/>
    <property type="match status" value="1"/>
</dbReference>
<dbReference type="SMART" id="SM00387">
    <property type="entry name" value="HATPase_c"/>
    <property type="match status" value="1"/>
</dbReference>
<keyword evidence="5" id="KW-0418">Kinase</keyword>
<dbReference type="SMART" id="SM00091">
    <property type="entry name" value="PAS"/>
    <property type="match status" value="1"/>
</dbReference>
<dbReference type="PANTHER" id="PTHR43047">
    <property type="entry name" value="TWO-COMPONENT HISTIDINE PROTEIN KINASE"/>
    <property type="match status" value="1"/>
</dbReference>
<dbReference type="Gene3D" id="3.30.450.20">
    <property type="entry name" value="PAS domain"/>
    <property type="match status" value="1"/>
</dbReference>
<dbReference type="InterPro" id="IPR000014">
    <property type="entry name" value="PAS"/>
</dbReference>
<dbReference type="Pfam" id="PF02518">
    <property type="entry name" value="HATPase_c"/>
    <property type="match status" value="1"/>
</dbReference>
<dbReference type="SUPFAM" id="SSF47384">
    <property type="entry name" value="Homodimeric domain of signal transducing histidine kinase"/>
    <property type="match status" value="1"/>
</dbReference>
<sequence>MEDHILFNAIIENAIDGIITIDEHGVIESINPSACNLFLYYPHELIGKSIELLMPVSYIEKYNSCLHSLLSSGIDSRGINRDVLGKKKDGSIFSFRLGISEINFHGKRLFTGFVHDLSYRTEVENKLLQYTQHLEEIVKDRTNSLNETIEALTEAKEEISTTLENEIKMSRLKSRLLSMASHEFRTPLSTIQLSSSLIQHYAEKSEHNKIENHVYKIKSAIGNLTTILNDFLQLEKTESDKIKVSYTYFELDLFVNEIIEELQLLAKKSQKIISRHTGKFRLVTLDQNLLRNCIINLVSNAIKYSGEETNIEIHSSITAKSINITVKDNGIGIPKEEQEHLFEAFFRAQNTGNIPGTGLGLHIVSRYVKLMAGSISFKSKQNEGTIFSIKFPLS</sequence>
<dbReference type="InterPro" id="IPR036097">
    <property type="entry name" value="HisK_dim/P_sf"/>
</dbReference>
<feature type="domain" description="Histidine kinase" evidence="6">
    <location>
        <begin position="179"/>
        <end position="394"/>
    </location>
</feature>
<reference evidence="9" key="1">
    <citation type="journal article" date="2019" name="Int. J. Syst. Evol. Microbiol.">
        <title>The Global Catalogue of Microorganisms (GCM) 10K type strain sequencing project: providing services to taxonomists for standard genome sequencing and annotation.</title>
        <authorList>
            <consortium name="The Broad Institute Genomics Platform"/>
            <consortium name="The Broad Institute Genome Sequencing Center for Infectious Disease"/>
            <person name="Wu L."/>
            <person name="Ma J."/>
        </authorList>
    </citation>
    <scope>NUCLEOTIDE SEQUENCE [LARGE SCALE GENOMIC DNA]</scope>
    <source>
        <strain evidence="9">KCTC 42107</strain>
    </source>
</reference>
<dbReference type="InterPro" id="IPR036890">
    <property type="entry name" value="HATPase_C_sf"/>
</dbReference>
<dbReference type="Gene3D" id="3.30.565.10">
    <property type="entry name" value="Histidine kinase-like ATPase, C-terminal domain"/>
    <property type="match status" value="1"/>
</dbReference>
<keyword evidence="8" id="KW-0067">ATP-binding</keyword>
<evidence type="ECO:0000313" key="9">
    <source>
        <dbReference type="Proteomes" id="UP001597480"/>
    </source>
</evidence>
<evidence type="ECO:0000259" key="6">
    <source>
        <dbReference type="PROSITE" id="PS50109"/>
    </source>
</evidence>
<dbReference type="Proteomes" id="UP001597480">
    <property type="component" value="Unassembled WGS sequence"/>
</dbReference>
<keyword evidence="9" id="KW-1185">Reference proteome</keyword>
<evidence type="ECO:0000313" key="8">
    <source>
        <dbReference type="EMBL" id="MFD2602757.1"/>
    </source>
</evidence>
<dbReference type="PROSITE" id="PS50109">
    <property type="entry name" value="HIS_KIN"/>
    <property type="match status" value="1"/>
</dbReference>
<dbReference type="InterPro" id="IPR035965">
    <property type="entry name" value="PAS-like_dom_sf"/>
</dbReference>
<dbReference type="InterPro" id="IPR013767">
    <property type="entry name" value="PAS_fold"/>
</dbReference>
<dbReference type="PANTHER" id="PTHR43047:SF72">
    <property type="entry name" value="OSMOSENSING HISTIDINE PROTEIN KINASE SLN1"/>
    <property type="match status" value="1"/>
</dbReference>
<feature type="domain" description="PAS" evidence="7">
    <location>
        <begin position="3"/>
        <end position="73"/>
    </location>
</feature>
<dbReference type="CDD" id="cd00130">
    <property type="entry name" value="PAS"/>
    <property type="match status" value="1"/>
</dbReference>